<evidence type="ECO:0000313" key="2">
    <source>
        <dbReference type="Proteomes" id="UP000515151"/>
    </source>
</evidence>
<keyword evidence="2" id="KW-1185">Reference proteome</keyword>
<dbReference type="AlphaFoldDB" id="A0A6P8CIM6"/>
<feature type="compositionally biased region" description="Polar residues" evidence="1">
    <location>
        <begin position="58"/>
        <end position="67"/>
    </location>
</feature>
<feature type="compositionally biased region" description="Polar residues" evidence="1">
    <location>
        <begin position="236"/>
        <end position="247"/>
    </location>
</feature>
<dbReference type="OrthoDB" id="1902316at2759"/>
<protein>
    <submittedName>
        <fullName evidence="3">Uncharacterized protein LOC116197843</fullName>
    </submittedName>
</protein>
<feature type="compositionally biased region" description="Polar residues" evidence="1">
    <location>
        <begin position="101"/>
        <end position="121"/>
    </location>
</feature>
<dbReference type="Proteomes" id="UP000515151">
    <property type="component" value="Chromosome 2"/>
</dbReference>
<feature type="region of interest" description="Disordered" evidence="1">
    <location>
        <begin position="226"/>
        <end position="254"/>
    </location>
</feature>
<evidence type="ECO:0000313" key="3">
    <source>
        <dbReference type="RefSeq" id="XP_031383957.1"/>
    </source>
</evidence>
<feature type="region of interest" description="Disordered" evidence="1">
    <location>
        <begin position="26"/>
        <end position="67"/>
    </location>
</feature>
<sequence length="273" mass="29748">MASRGGIRLIRDQNLNLSFTGSGSVGGNINGSKGQQNKVAVGGRKPLGDLSNAGKQPFLNQASKKQNSKGFTVIEEETVIGPSKIKSNVTRKKSTSKTADKAQSTGRKALTDISNSRNFPNSEKPHAPEAPKKNTGTKLSVLAEDSILADAIADEQFLHNHQECIKMQASAIDKDCFLKTLGLDKGPSKQFASPWLSPVSSKLMLESPTRYYSQYEEMADMQMLNPSPPRCEVSSGLDSPNPCQTPSPDRYSHWKDQDSVDFVLMDSTNSFKH</sequence>
<dbReference type="GeneID" id="116197843"/>
<dbReference type="GO" id="GO:0007346">
    <property type="term" value="P:regulation of mitotic cell cycle"/>
    <property type="evidence" value="ECO:0007669"/>
    <property type="project" value="InterPro"/>
</dbReference>
<feature type="compositionally biased region" description="Basic and acidic residues" evidence="1">
    <location>
        <begin position="123"/>
        <end position="132"/>
    </location>
</feature>
<dbReference type="InterPro" id="IPR039326">
    <property type="entry name" value="Patronus"/>
</dbReference>
<dbReference type="RefSeq" id="XP_031383957.1">
    <property type="nucleotide sequence ID" value="XM_031528097.1"/>
</dbReference>
<dbReference type="PANTHER" id="PTHR35125:SF2">
    <property type="entry name" value="PROTEIN PATRONUS 2-LIKE"/>
    <property type="match status" value="1"/>
</dbReference>
<feature type="region of interest" description="Disordered" evidence="1">
    <location>
        <begin position="85"/>
        <end position="135"/>
    </location>
</feature>
<gene>
    <name evidence="3" type="primary">LOC116197843</name>
</gene>
<dbReference type="PANTHER" id="PTHR35125">
    <property type="entry name" value="NEURON NAVIGATOR 1-LIKE-RELATED"/>
    <property type="match status" value="1"/>
</dbReference>
<proteinExistence type="predicted"/>
<evidence type="ECO:0000256" key="1">
    <source>
        <dbReference type="SAM" id="MobiDB-lite"/>
    </source>
</evidence>
<reference evidence="3" key="2">
    <citation type="submission" date="2025-08" db="UniProtKB">
        <authorList>
            <consortium name="RefSeq"/>
        </authorList>
    </citation>
    <scope>IDENTIFICATION</scope>
    <source>
        <tissue evidence="3">Leaf</tissue>
    </source>
</reference>
<organism evidence="2 3">
    <name type="scientific">Punica granatum</name>
    <name type="common">Pomegranate</name>
    <dbReference type="NCBI Taxonomy" id="22663"/>
    <lineage>
        <taxon>Eukaryota</taxon>
        <taxon>Viridiplantae</taxon>
        <taxon>Streptophyta</taxon>
        <taxon>Embryophyta</taxon>
        <taxon>Tracheophyta</taxon>
        <taxon>Spermatophyta</taxon>
        <taxon>Magnoliopsida</taxon>
        <taxon>eudicotyledons</taxon>
        <taxon>Gunneridae</taxon>
        <taxon>Pentapetalae</taxon>
        <taxon>rosids</taxon>
        <taxon>malvids</taxon>
        <taxon>Myrtales</taxon>
        <taxon>Lythraceae</taxon>
        <taxon>Punica</taxon>
    </lineage>
</organism>
<name>A0A6P8CIM6_PUNGR</name>
<reference evidence="2" key="1">
    <citation type="journal article" date="2020" name="Plant Biotechnol. J.">
        <title>The pomegranate (Punica granatum L.) draft genome dissects genetic divergence between soft- and hard-seeded cultivars.</title>
        <authorList>
            <person name="Luo X."/>
            <person name="Li H."/>
            <person name="Wu Z."/>
            <person name="Yao W."/>
            <person name="Zhao P."/>
            <person name="Cao D."/>
            <person name="Yu H."/>
            <person name="Li K."/>
            <person name="Poudel K."/>
            <person name="Zhao D."/>
            <person name="Zhang F."/>
            <person name="Xia X."/>
            <person name="Chen L."/>
            <person name="Wang Q."/>
            <person name="Jing D."/>
            <person name="Cao S."/>
        </authorList>
    </citation>
    <scope>NUCLEOTIDE SEQUENCE [LARGE SCALE GENOMIC DNA]</scope>
    <source>
        <strain evidence="2">cv. Tunisia</strain>
    </source>
</reference>
<accession>A0A6P8CIM6</accession>